<name>A0AAW5JKY1_9FIRM</name>
<feature type="signal peptide" evidence="2">
    <location>
        <begin position="1"/>
        <end position="20"/>
    </location>
</feature>
<sequence>MNQRILSLLLAGTLSLTLLAGCAPKGSESSQPPETTPMVTPTQPAEPTETSVLPTEPPETEPTETPGAAPESTPGAAKPSQTPKPSEKPNAAPPQKPQASPEATPVPTPSESPDSSSVVTQVWEQIAADLADVLPSSMDLTGDDLKSTYGIDPADLEDYVCKLPMMSAHITEFFIAKVKDGKMDAVKAALQARQEALAGGFLYPSLVELVEDYKLVVNGNYILFCITENADQAVEIFDDYTK</sequence>
<reference evidence="3" key="1">
    <citation type="submission" date="2022-06" db="EMBL/GenBank/DDBJ databases">
        <title>Isolation of gut microbiota from human fecal samples.</title>
        <authorList>
            <person name="Pamer E.G."/>
            <person name="Barat B."/>
            <person name="Waligurski E."/>
            <person name="Medina S."/>
            <person name="Paddock L."/>
            <person name="Mostad J."/>
        </authorList>
    </citation>
    <scope>NUCLEOTIDE SEQUENCE</scope>
    <source>
        <strain evidence="3">DFI.9.91</strain>
    </source>
</reference>
<protein>
    <submittedName>
        <fullName evidence="3">DUF4358 domain-containing protein</fullName>
    </submittedName>
</protein>
<keyword evidence="2" id="KW-0732">Signal</keyword>
<dbReference type="PROSITE" id="PS51257">
    <property type="entry name" value="PROKAR_LIPOPROTEIN"/>
    <property type="match status" value="1"/>
</dbReference>
<feature type="region of interest" description="Disordered" evidence="1">
    <location>
        <begin position="22"/>
        <end position="119"/>
    </location>
</feature>
<accession>A0AAW5JKY1</accession>
<evidence type="ECO:0000256" key="2">
    <source>
        <dbReference type="SAM" id="SignalP"/>
    </source>
</evidence>
<dbReference type="InterPro" id="IPR025648">
    <property type="entry name" value="DUF4358"/>
</dbReference>
<dbReference type="AlphaFoldDB" id="A0AAW5JKY1"/>
<feature type="compositionally biased region" description="Low complexity" evidence="1">
    <location>
        <begin position="63"/>
        <end position="74"/>
    </location>
</feature>
<dbReference type="Pfam" id="PF14270">
    <property type="entry name" value="DUF4358"/>
    <property type="match status" value="1"/>
</dbReference>
<dbReference type="RefSeq" id="WP_256303048.1">
    <property type="nucleotide sequence ID" value="NZ_JANFYS010000002.1"/>
</dbReference>
<evidence type="ECO:0000313" key="4">
    <source>
        <dbReference type="Proteomes" id="UP001204562"/>
    </source>
</evidence>
<comment type="caution">
    <text evidence="3">The sequence shown here is derived from an EMBL/GenBank/DDBJ whole genome shotgun (WGS) entry which is preliminary data.</text>
</comment>
<organism evidence="3 4">
    <name type="scientific">Intestinimonas massiliensis</name>
    <name type="common">ex Afouda et al. 2020</name>
    <dbReference type="NCBI Taxonomy" id="1673721"/>
    <lineage>
        <taxon>Bacteria</taxon>
        <taxon>Bacillati</taxon>
        <taxon>Bacillota</taxon>
        <taxon>Clostridia</taxon>
        <taxon>Eubacteriales</taxon>
        <taxon>Intestinimonas</taxon>
    </lineage>
</organism>
<gene>
    <name evidence="3" type="ORF">NE579_01880</name>
</gene>
<evidence type="ECO:0000256" key="1">
    <source>
        <dbReference type="SAM" id="MobiDB-lite"/>
    </source>
</evidence>
<evidence type="ECO:0000313" key="3">
    <source>
        <dbReference type="EMBL" id="MCQ4769216.1"/>
    </source>
</evidence>
<feature type="chain" id="PRO_5044003308" evidence="2">
    <location>
        <begin position="21"/>
        <end position="242"/>
    </location>
</feature>
<feature type="compositionally biased region" description="Polar residues" evidence="1">
    <location>
        <begin position="27"/>
        <end position="45"/>
    </location>
</feature>
<proteinExistence type="predicted"/>
<dbReference type="Proteomes" id="UP001204562">
    <property type="component" value="Unassembled WGS sequence"/>
</dbReference>
<dbReference type="EMBL" id="JANFYS010000002">
    <property type="protein sequence ID" value="MCQ4769216.1"/>
    <property type="molecule type" value="Genomic_DNA"/>
</dbReference>